<keyword evidence="1" id="KW-1133">Transmembrane helix</keyword>
<feature type="transmembrane region" description="Helical" evidence="1">
    <location>
        <begin position="382"/>
        <end position="398"/>
    </location>
</feature>
<dbReference type="EMBL" id="BMIW01000012">
    <property type="protein sequence ID" value="GGF98601.1"/>
    <property type="molecule type" value="Genomic_DNA"/>
</dbReference>
<gene>
    <name evidence="2" type="ORF">GCM10010913_20540</name>
</gene>
<organism evidence="2 3">
    <name type="scientific">Paenibacillus aceti</name>
    <dbReference type="NCBI Taxonomy" id="1820010"/>
    <lineage>
        <taxon>Bacteria</taxon>
        <taxon>Bacillati</taxon>
        <taxon>Bacillota</taxon>
        <taxon>Bacilli</taxon>
        <taxon>Bacillales</taxon>
        <taxon>Paenibacillaceae</taxon>
        <taxon>Paenibacillus</taxon>
    </lineage>
</organism>
<feature type="transmembrane region" description="Helical" evidence="1">
    <location>
        <begin position="341"/>
        <end position="361"/>
    </location>
</feature>
<accession>A0ABQ1VTQ5</accession>
<protein>
    <recommendedName>
        <fullName evidence="4">ABC transporter permease</fullName>
    </recommendedName>
</protein>
<evidence type="ECO:0000256" key="1">
    <source>
        <dbReference type="SAM" id="Phobius"/>
    </source>
</evidence>
<keyword evidence="3" id="KW-1185">Reference proteome</keyword>
<evidence type="ECO:0008006" key="4">
    <source>
        <dbReference type="Google" id="ProtNLM"/>
    </source>
</evidence>
<keyword evidence="1" id="KW-0812">Transmembrane</keyword>
<feature type="transmembrane region" description="Helical" evidence="1">
    <location>
        <begin position="275"/>
        <end position="292"/>
    </location>
</feature>
<evidence type="ECO:0000313" key="2">
    <source>
        <dbReference type="EMBL" id="GGF98601.1"/>
    </source>
</evidence>
<proteinExistence type="predicted"/>
<evidence type="ECO:0000313" key="3">
    <source>
        <dbReference type="Proteomes" id="UP000608420"/>
    </source>
</evidence>
<dbReference type="RefSeq" id="WP_120461794.1">
    <property type="nucleotide sequence ID" value="NZ_BMIW01000012.1"/>
</dbReference>
<comment type="caution">
    <text evidence="2">The sequence shown here is derived from an EMBL/GenBank/DDBJ whole genome shotgun (WGS) entry which is preliminary data.</text>
</comment>
<keyword evidence="1" id="KW-0472">Membrane</keyword>
<feature type="transmembrane region" description="Helical" evidence="1">
    <location>
        <begin position="245"/>
        <end position="270"/>
    </location>
</feature>
<sequence>MLYPEWHKLLIKQKGLLILGLMILIKIALTLQQGYDSSLIINRNPEGYAAYMNQYEGKLTAEKEQRLQAEYYAVVHAGAELDELARQWKDGEITQEAYESSSKQYYERMKNSAVFNVIYNQYYYAKEAPEERYLMDERGWSTLLGHSKPDFVLLLSLIIVLTPLFCHEYESGMDALLLSSSRGKYRTGAAKLVIGAMLAMIVTMIFTFIEYLCLDGMIGLPHGSFPLQSLEFFANSEYPVTLKQAFLALLLIRIVGAVLFAGCIACVGILSKRSIITLFTCSVLIFLPYILFPEKSLLYYLPLPSGLLAGTGYLWGTVYESAYSDQGTVEKFVKFQAIGRGVFLLLMIGYIVEIALLYLYSLKKYSRYMLRSRLRYKKQTKLPLPLSLLIIGFLILTGCDSRGKVEDVFSFDAGELRNYGETAEYAIQLDEEQSLITARHLATGEEILLTREPFRQEGMISTIFVRDDWCYYVTQTLGKEGIRIYGIDLKNFHQKLIYNSLRENTEDFFGLVSEQQDMEQISRNISPVYSLILNPNYIYYVVDAELVQIQRSTGREKVIARDVRAGLALAYYNGAIYYIDHQYRLNVYKELDGKVHPLESIYTDQFHIKNGELQYRSLLDDKRLQSYDLP</sequence>
<dbReference type="Proteomes" id="UP000608420">
    <property type="component" value="Unassembled WGS sequence"/>
</dbReference>
<reference evidence="3" key="1">
    <citation type="journal article" date="2019" name="Int. J. Syst. Evol. Microbiol.">
        <title>The Global Catalogue of Microorganisms (GCM) 10K type strain sequencing project: providing services to taxonomists for standard genome sequencing and annotation.</title>
        <authorList>
            <consortium name="The Broad Institute Genomics Platform"/>
            <consortium name="The Broad Institute Genome Sequencing Center for Infectious Disease"/>
            <person name="Wu L."/>
            <person name="Ma J."/>
        </authorList>
    </citation>
    <scope>NUCLEOTIDE SEQUENCE [LARGE SCALE GENOMIC DNA]</scope>
    <source>
        <strain evidence="3">CGMCC 1.15420</strain>
    </source>
</reference>
<feature type="transmembrane region" description="Helical" evidence="1">
    <location>
        <begin position="189"/>
        <end position="209"/>
    </location>
</feature>
<name>A0ABQ1VTQ5_9BACL</name>